<comment type="caution">
    <text evidence="2">The sequence shown here is derived from an EMBL/GenBank/DDBJ whole genome shotgun (WGS) entry which is preliminary data.</text>
</comment>
<reference evidence="2" key="2">
    <citation type="submission" date="2020-09" db="EMBL/GenBank/DDBJ databases">
        <authorList>
            <person name="Sun Q."/>
            <person name="Zhou Y."/>
        </authorList>
    </citation>
    <scope>NUCLEOTIDE SEQUENCE</scope>
    <source>
        <strain evidence="2">CGMCC 4.7368</strain>
    </source>
</reference>
<proteinExistence type="predicted"/>
<feature type="region of interest" description="Disordered" evidence="1">
    <location>
        <begin position="1"/>
        <end position="24"/>
    </location>
</feature>
<reference evidence="2" key="1">
    <citation type="journal article" date="2014" name="Int. J. Syst. Evol. Microbiol.">
        <title>Complete genome sequence of Corynebacterium casei LMG S-19264T (=DSM 44701T), isolated from a smear-ripened cheese.</title>
        <authorList>
            <consortium name="US DOE Joint Genome Institute (JGI-PGF)"/>
            <person name="Walter F."/>
            <person name="Albersmeier A."/>
            <person name="Kalinowski J."/>
            <person name="Ruckert C."/>
        </authorList>
    </citation>
    <scope>NUCLEOTIDE SEQUENCE</scope>
    <source>
        <strain evidence="2">CGMCC 4.7368</strain>
    </source>
</reference>
<dbReference type="EMBL" id="BMNH01000031">
    <property type="protein sequence ID" value="GGO80261.1"/>
    <property type="molecule type" value="Genomic_DNA"/>
</dbReference>
<evidence type="ECO:0000313" key="2">
    <source>
        <dbReference type="EMBL" id="GGO80261.1"/>
    </source>
</evidence>
<evidence type="ECO:0000313" key="3">
    <source>
        <dbReference type="Proteomes" id="UP000646523"/>
    </source>
</evidence>
<organism evidence="2 3">
    <name type="scientific">Nonomuraea cavernae</name>
    <dbReference type="NCBI Taxonomy" id="2045107"/>
    <lineage>
        <taxon>Bacteria</taxon>
        <taxon>Bacillati</taxon>
        <taxon>Actinomycetota</taxon>
        <taxon>Actinomycetes</taxon>
        <taxon>Streptosporangiales</taxon>
        <taxon>Streptosporangiaceae</taxon>
        <taxon>Nonomuraea</taxon>
    </lineage>
</organism>
<name>A0A918DR48_9ACTN</name>
<protein>
    <submittedName>
        <fullName evidence="2">Uncharacterized protein</fullName>
    </submittedName>
</protein>
<sequence>MARWQDGRTGHPVAQADPRHPRPAGHVVAYDEDCAAWLPVAQTGWEHDDFAVYVWRSVRQKGDTKTVKSRRSLQHGGHRECLNRG</sequence>
<accession>A0A918DR48</accession>
<dbReference type="AlphaFoldDB" id="A0A918DR48"/>
<gene>
    <name evidence="2" type="ORF">GCM10012289_66480</name>
</gene>
<dbReference type="Proteomes" id="UP000646523">
    <property type="component" value="Unassembled WGS sequence"/>
</dbReference>
<keyword evidence="3" id="KW-1185">Reference proteome</keyword>
<feature type="region of interest" description="Disordered" evidence="1">
    <location>
        <begin position="64"/>
        <end position="85"/>
    </location>
</feature>
<evidence type="ECO:0000256" key="1">
    <source>
        <dbReference type="SAM" id="MobiDB-lite"/>
    </source>
</evidence>